<dbReference type="Gene3D" id="3.40.50.620">
    <property type="entry name" value="HUPs"/>
    <property type="match status" value="1"/>
</dbReference>
<dbReference type="PANTHER" id="PTHR43033">
    <property type="entry name" value="TRNA(ILE)-LYSIDINE SYNTHASE-RELATED"/>
    <property type="match status" value="1"/>
</dbReference>
<proteinExistence type="inferred from homology"/>
<name>A0ABX7I631_9BACT</name>
<evidence type="ECO:0000256" key="8">
    <source>
        <dbReference type="HAMAP-Rule" id="MF_01161"/>
    </source>
</evidence>
<dbReference type="RefSeq" id="WP_204664036.1">
    <property type="nucleotide sequence ID" value="NZ_CP056775.1"/>
</dbReference>
<dbReference type="HAMAP" id="MF_01161">
    <property type="entry name" value="tRNA_Ile_lys_synt"/>
    <property type="match status" value="1"/>
</dbReference>
<sequence length="448" mass="50912">MLDSFLTFINQYAISLRGQRCLLTVSGGIDSVVLANLFYKSGIQSVVAHCNFGLRGEESEGDELFVQELSAQYGFSFYVKHFEIKSYAKSEGISTQMAARTLRYAWFESLRQELALDWIVTGHHLDDVLETTLLNLTRGTGIAGLPGIAPVHGALLRPLINSSREEIMQYALENKLVWRNDSSNDSDAYHRNKIRHHVVPVMKGVNPSLQSTFLQTANRLRSATALIKELLEAWKTAAVRIEKGKIKISIYQLTTASENVYRLWWVLNEVGFTYVQSQQIISSLEFSGKTFISQSHILLVDRDDLIVKKKENSSQTLEVHINDVEAEYLAGKWSISIKRQENPAGEIGRTSHTLYIPWNKLIFPLHVRRWKEGDRFAPLGMGGKTKKVSDLLTDMKVDRFAKEEVFVLVNGNADIMWIMGFRSDERYKMSEQTSEAAVIRILEHTSNF</sequence>
<organism evidence="10 11">
    <name type="scientific">Dyadobacter sandarakinus</name>
    <dbReference type="NCBI Taxonomy" id="2747268"/>
    <lineage>
        <taxon>Bacteria</taxon>
        <taxon>Pseudomonadati</taxon>
        <taxon>Bacteroidota</taxon>
        <taxon>Cytophagia</taxon>
        <taxon>Cytophagales</taxon>
        <taxon>Spirosomataceae</taxon>
        <taxon>Dyadobacter</taxon>
    </lineage>
</organism>
<evidence type="ECO:0000256" key="4">
    <source>
        <dbReference type="ARBA" id="ARBA00022694"/>
    </source>
</evidence>
<protein>
    <recommendedName>
        <fullName evidence="8">tRNA(Ile)-lysidine synthase</fullName>
        <ecNumber evidence="8">6.3.4.19</ecNumber>
    </recommendedName>
    <alternativeName>
        <fullName evidence="8">tRNA(Ile)-2-lysyl-cytidine synthase</fullName>
    </alternativeName>
    <alternativeName>
        <fullName evidence="8">tRNA(Ile)-lysidine synthetase</fullName>
    </alternativeName>
</protein>
<comment type="subcellular location">
    <subcellularLocation>
        <location evidence="1 8">Cytoplasm</location>
    </subcellularLocation>
</comment>
<dbReference type="EMBL" id="CP056775">
    <property type="protein sequence ID" value="QRR01561.1"/>
    <property type="molecule type" value="Genomic_DNA"/>
</dbReference>
<dbReference type="InterPro" id="IPR012795">
    <property type="entry name" value="tRNA_Ile_lys_synt_N"/>
</dbReference>
<dbReference type="EC" id="6.3.4.19" evidence="8"/>
<comment type="function">
    <text evidence="8">Ligates lysine onto the cytidine present at position 34 of the AUA codon-specific tRNA(Ile) that contains the anticodon CAU, in an ATP-dependent manner. Cytidine is converted to lysidine, thus changing the amino acid specificity of the tRNA from methionine to isoleucine.</text>
</comment>
<keyword evidence="6 8" id="KW-0067">ATP-binding</keyword>
<evidence type="ECO:0000313" key="10">
    <source>
        <dbReference type="EMBL" id="QRR01561.1"/>
    </source>
</evidence>
<comment type="similarity">
    <text evidence="8">Belongs to the tRNA(Ile)-lysidine synthase family.</text>
</comment>
<evidence type="ECO:0000256" key="6">
    <source>
        <dbReference type="ARBA" id="ARBA00022840"/>
    </source>
</evidence>
<dbReference type="Pfam" id="PF01171">
    <property type="entry name" value="ATP_bind_3"/>
    <property type="match status" value="1"/>
</dbReference>
<dbReference type="NCBIfam" id="TIGR02432">
    <property type="entry name" value="lysidine_TilS_N"/>
    <property type="match status" value="1"/>
</dbReference>
<keyword evidence="5 8" id="KW-0547">Nucleotide-binding</keyword>
<dbReference type="SMART" id="SM00977">
    <property type="entry name" value="TilS_C"/>
    <property type="match status" value="1"/>
</dbReference>
<evidence type="ECO:0000256" key="3">
    <source>
        <dbReference type="ARBA" id="ARBA00022598"/>
    </source>
</evidence>
<dbReference type="NCBIfam" id="TIGR02433">
    <property type="entry name" value="lysidine_TilS_C"/>
    <property type="match status" value="1"/>
</dbReference>
<dbReference type="InterPro" id="IPR011063">
    <property type="entry name" value="TilS/TtcA_N"/>
</dbReference>
<dbReference type="PANTHER" id="PTHR43033:SF1">
    <property type="entry name" value="TRNA(ILE)-LYSIDINE SYNTHASE-RELATED"/>
    <property type="match status" value="1"/>
</dbReference>
<dbReference type="Pfam" id="PF11734">
    <property type="entry name" value="TilS_C"/>
    <property type="match status" value="1"/>
</dbReference>
<comment type="catalytic activity">
    <reaction evidence="7 8">
        <text>cytidine(34) in tRNA(Ile2) + L-lysine + ATP = lysidine(34) in tRNA(Ile2) + AMP + diphosphate + H(+)</text>
        <dbReference type="Rhea" id="RHEA:43744"/>
        <dbReference type="Rhea" id="RHEA-COMP:10625"/>
        <dbReference type="Rhea" id="RHEA-COMP:10670"/>
        <dbReference type="ChEBI" id="CHEBI:15378"/>
        <dbReference type="ChEBI" id="CHEBI:30616"/>
        <dbReference type="ChEBI" id="CHEBI:32551"/>
        <dbReference type="ChEBI" id="CHEBI:33019"/>
        <dbReference type="ChEBI" id="CHEBI:82748"/>
        <dbReference type="ChEBI" id="CHEBI:83665"/>
        <dbReference type="ChEBI" id="CHEBI:456215"/>
        <dbReference type="EC" id="6.3.4.19"/>
    </reaction>
</comment>
<keyword evidence="11" id="KW-1185">Reference proteome</keyword>
<accession>A0ABX7I631</accession>
<evidence type="ECO:0000256" key="5">
    <source>
        <dbReference type="ARBA" id="ARBA00022741"/>
    </source>
</evidence>
<evidence type="ECO:0000256" key="7">
    <source>
        <dbReference type="ARBA" id="ARBA00048539"/>
    </source>
</evidence>
<keyword evidence="3 8" id="KW-0436">Ligase</keyword>
<evidence type="ECO:0000256" key="1">
    <source>
        <dbReference type="ARBA" id="ARBA00004496"/>
    </source>
</evidence>
<evidence type="ECO:0000259" key="9">
    <source>
        <dbReference type="SMART" id="SM00977"/>
    </source>
</evidence>
<dbReference type="InterPro" id="IPR014729">
    <property type="entry name" value="Rossmann-like_a/b/a_fold"/>
</dbReference>
<comment type="domain">
    <text evidence="8">The N-terminal region contains the highly conserved SGGXDS motif, predicted to be a P-loop motif involved in ATP binding.</text>
</comment>
<evidence type="ECO:0000256" key="2">
    <source>
        <dbReference type="ARBA" id="ARBA00022490"/>
    </source>
</evidence>
<dbReference type="CDD" id="cd01992">
    <property type="entry name" value="TilS_N"/>
    <property type="match status" value="1"/>
</dbReference>
<feature type="domain" description="Lysidine-tRNA(Ile) synthetase C-terminal" evidence="9">
    <location>
        <begin position="365"/>
        <end position="441"/>
    </location>
</feature>
<reference evidence="10 11" key="1">
    <citation type="submission" date="2020-06" db="EMBL/GenBank/DDBJ databases">
        <title>Dyadobacter sandarakinus sp. nov., isolated from the soil of the Arctic Yellow River Station.</title>
        <authorList>
            <person name="Zhang Y."/>
            <person name="Peng F."/>
        </authorList>
    </citation>
    <scope>NUCLEOTIDE SEQUENCE [LARGE SCALE GENOMIC DNA]</scope>
    <source>
        <strain evidence="10 11">Q3-56</strain>
    </source>
</reference>
<gene>
    <name evidence="8 10" type="primary">tilS</name>
    <name evidence="10" type="ORF">HWI92_11910</name>
</gene>
<dbReference type="InterPro" id="IPR012796">
    <property type="entry name" value="Lysidine-tRNA-synth_C"/>
</dbReference>
<feature type="binding site" evidence="8">
    <location>
        <begin position="26"/>
        <end position="31"/>
    </location>
    <ligand>
        <name>ATP</name>
        <dbReference type="ChEBI" id="CHEBI:30616"/>
    </ligand>
</feature>
<evidence type="ECO:0000313" key="11">
    <source>
        <dbReference type="Proteomes" id="UP000612680"/>
    </source>
</evidence>
<keyword evidence="2 8" id="KW-0963">Cytoplasm</keyword>
<dbReference type="GO" id="GO:0032267">
    <property type="term" value="F:tRNA(Ile)-lysidine synthase activity"/>
    <property type="evidence" value="ECO:0007669"/>
    <property type="project" value="UniProtKB-EC"/>
</dbReference>
<dbReference type="Proteomes" id="UP000612680">
    <property type="component" value="Chromosome"/>
</dbReference>
<keyword evidence="4 8" id="KW-0819">tRNA processing</keyword>
<dbReference type="SUPFAM" id="SSF56037">
    <property type="entry name" value="PheT/TilS domain"/>
    <property type="match status" value="1"/>
</dbReference>
<dbReference type="InterPro" id="IPR012094">
    <property type="entry name" value="tRNA_Ile_lys_synt"/>
</dbReference>
<dbReference type="SUPFAM" id="SSF52402">
    <property type="entry name" value="Adenine nucleotide alpha hydrolases-like"/>
    <property type="match status" value="1"/>
</dbReference>